<evidence type="ECO:0000313" key="6">
    <source>
        <dbReference type="Proteomes" id="UP000887116"/>
    </source>
</evidence>
<dbReference type="CDD" id="cd04465">
    <property type="entry name" value="S1_RPS1_repeat_ec2_hs2"/>
    <property type="match status" value="1"/>
</dbReference>
<keyword evidence="3" id="KW-0687">Ribonucleoprotein</keyword>
<evidence type="ECO:0000256" key="1">
    <source>
        <dbReference type="ARBA" id="ARBA00006767"/>
    </source>
</evidence>
<name>A0A8X6KW45_TRICU</name>
<dbReference type="InterPro" id="IPR035104">
    <property type="entry name" value="Ribosomal_protein_S1-like"/>
</dbReference>
<dbReference type="CDD" id="cd05687">
    <property type="entry name" value="S1_RPS1_repeat_ec1_hs1"/>
    <property type="match status" value="1"/>
</dbReference>
<dbReference type="InterPro" id="IPR012340">
    <property type="entry name" value="NA-bd_OB-fold"/>
</dbReference>
<keyword evidence="2 5" id="KW-0689">Ribosomal protein</keyword>
<dbReference type="PANTHER" id="PTHR10724">
    <property type="entry name" value="30S RIBOSOMAL PROTEIN S1"/>
    <property type="match status" value="1"/>
</dbReference>
<sequence length="498" mass="56103">MNNNDPVINLPVTIRKLSSNKFIEEICQGQFEDQDNALFEDSFVNKIKEGDVVEGVITRINPNDVVVDIGLKSDGRILIKELGCNDEITIGSKIRVYVERIEDYHGNVVLSREKAIRDEKWNKLEEDTVTRAEVSGVIKRSIKCGFIVDLGDGISAFLPLSHVDLKQVKDAKHLIETEQKFIVLKMDKKQGNIVVSRKLVLEKLHAGEKIKFLESLNEGDIIEGKIKSITHYGVFVGIHESDVVGVIDGLLHITDISWSRLEDSPWQDAESKYPVDSVHKGYVTSIEDYGLFVELRPGIEGLVHSSEITWVKSNLPVSSLVTRGQEVYVKILSIDIAKSRMSLSMKRCVDNPWQVFIKKYPPGSIVSGEVKNNTGSYVSVAFNDSEIDENVEGTIYVKDLSWSKNSSDEIKKYNVGDKIEAKVIRANVNRARIYLGIKQIEYDPLEELIKKVKVGDKIQVIVGKREDNGLVVEVENDVTLLIDQEHLPEIKSSLYQKK</sequence>
<dbReference type="SMART" id="SM00316">
    <property type="entry name" value="S1"/>
    <property type="match status" value="5"/>
</dbReference>
<dbReference type="PROSITE" id="PS50126">
    <property type="entry name" value="S1"/>
    <property type="match status" value="5"/>
</dbReference>
<feature type="domain" description="S1 motif" evidence="4">
    <location>
        <begin position="363"/>
        <end position="438"/>
    </location>
</feature>
<dbReference type="InterPro" id="IPR050437">
    <property type="entry name" value="Ribos_protein_bS1-like"/>
</dbReference>
<dbReference type="EMBL" id="BMAO01013252">
    <property type="protein sequence ID" value="GFQ87319.1"/>
    <property type="molecule type" value="Genomic_DNA"/>
</dbReference>
<gene>
    <name evidence="5" type="primary">rpsA</name>
    <name evidence="5" type="ORF">TNCT_694901</name>
</gene>
<keyword evidence="6" id="KW-1185">Reference proteome</keyword>
<dbReference type="GO" id="GO:0003729">
    <property type="term" value="F:mRNA binding"/>
    <property type="evidence" value="ECO:0007669"/>
    <property type="project" value="TreeGrafter"/>
</dbReference>
<evidence type="ECO:0000313" key="5">
    <source>
        <dbReference type="EMBL" id="GFQ87319.1"/>
    </source>
</evidence>
<proteinExistence type="inferred from homology"/>
<protein>
    <submittedName>
        <fullName evidence="5">30S ribosomal protein S1</fullName>
    </submittedName>
</protein>
<dbReference type="PANTHER" id="PTHR10724:SF7">
    <property type="entry name" value="SMALL RIBOSOMAL SUBUNIT PROTEIN BS1C"/>
    <property type="match status" value="1"/>
</dbReference>
<dbReference type="Gene3D" id="2.40.50.140">
    <property type="entry name" value="Nucleic acid-binding proteins"/>
    <property type="match status" value="4"/>
</dbReference>
<dbReference type="SUPFAM" id="SSF50249">
    <property type="entry name" value="Nucleic acid-binding proteins"/>
    <property type="match status" value="5"/>
</dbReference>
<feature type="domain" description="S1 motif" evidence="4">
    <location>
        <begin position="50"/>
        <end position="113"/>
    </location>
</feature>
<dbReference type="InterPro" id="IPR003029">
    <property type="entry name" value="S1_domain"/>
</dbReference>
<dbReference type="Gene3D" id="6.20.370.20">
    <property type="match status" value="1"/>
</dbReference>
<dbReference type="AlphaFoldDB" id="A0A8X6KW45"/>
<comment type="similarity">
    <text evidence="1">Belongs to the bacterial ribosomal protein bS1 family.</text>
</comment>
<feature type="domain" description="S1 motif" evidence="4">
    <location>
        <begin position="131"/>
        <end position="198"/>
    </location>
</feature>
<comment type="caution">
    <text evidence="5">The sequence shown here is derived from an EMBL/GenBank/DDBJ whole genome shotgun (WGS) entry which is preliminary data.</text>
</comment>
<accession>A0A8X6KW45</accession>
<evidence type="ECO:0000256" key="3">
    <source>
        <dbReference type="ARBA" id="ARBA00023274"/>
    </source>
</evidence>
<evidence type="ECO:0000256" key="2">
    <source>
        <dbReference type="ARBA" id="ARBA00022980"/>
    </source>
</evidence>
<dbReference type="Proteomes" id="UP000887116">
    <property type="component" value="Unassembled WGS sequence"/>
</dbReference>
<organism evidence="5 6">
    <name type="scientific">Trichonephila clavata</name>
    <name type="common">Joro spider</name>
    <name type="synonym">Nephila clavata</name>
    <dbReference type="NCBI Taxonomy" id="2740835"/>
    <lineage>
        <taxon>Eukaryota</taxon>
        <taxon>Metazoa</taxon>
        <taxon>Ecdysozoa</taxon>
        <taxon>Arthropoda</taxon>
        <taxon>Chelicerata</taxon>
        <taxon>Arachnida</taxon>
        <taxon>Araneae</taxon>
        <taxon>Araneomorphae</taxon>
        <taxon>Entelegynae</taxon>
        <taxon>Araneoidea</taxon>
        <taxon>Nephilidae</taxon>
        <taxon>Trichonephila</taxon>
    </lineage>
</organism>
<dbReference type="Pfam" id="PF00575">
    <property type="entry name" value="S1"/>
    <property type="match status" value="5"/>
</dbReference>
<dbReference type="GO" id="GO:0003735">
    <property type="term" value="F:structural constituent of ribosome"/>
    <property type="evidence" value="ECO:0007669"/>
    <property type="project" value="TreeGrafter"/>
</dbReference>
<feature type="domain" description="S1 motif" evidence="4">
    <location>
        <begin position="219"/>
        <end position="263"/>
    </location>
</feature>
<dbReference type="PRINTS" id="PR00681">
    <property type="entry name" value="RIBOSOMALS1"/>
</dbReference>
<dbReference type="OrthoDB" id="6538017at2759"/>
<feature type="domain" description="S1 motif" evidence="4">
    <location>
        <begin position="276"/>
        <end position="346"/>
    </location>
</feature>
<dbReference type="GO" id="GO:0006412">
    <property type="term" value="P:translation"/>
    <property type="evidence" value="ECO:0007669"/>
    <property type="project" value="TreeGrafter"/>
</dbReference>
<evidence type="ECO:0000259" key="4">
    <source>
        <dbReference type="PROSITE" id="PS50126"/>
    </source>
</evidence>
<reference evidence="5" key="1">
    <citation type="submission" date="2020-07" db="EMBL/GenBank/DDBJ databases">
        <title>Multicomponent nature underlies the extraordinary mechanical properties of spider dragline silk.</title>
        <authorList>
            <person name="Kono N."/>
            <person name="Nakamura H."/>
            <person name="Mori M."/>
            <person name="Yoshida Y."/>
            <person name="Ohtoshi R."/>
            <person name="Malay A.D."/>
            <person name="Moran D.A.P."/>
            <person name="Tomita M."/>
            <person name="Numata K."/>
            <person name="Arakawa K."/>
        </authorList>
    </citation>
    <scope>NUCLEOTIDE SEQUENCE</scope>
</reference>
<dbReference type="GO" id="GO:0022627">
    <property type="term" value="C:cytosolic small ribosomal subunit"/>
    <property type="evidence" value="ECO:0007669"/>
    <property type="project" value="TreeGrafter"/>
</dbReference>